<feature type="domain" description="GGDEF" evidence="4">
    <location>
        <begin position="174"/>
        <end position="303"/>
    </location>
</feature>
<evidence type="ECO:0000259" key="4">
    <source>
        <dbReference type="PROSITE" id="PS50887"/>
    </source>
</evidence>
<dbReference type="GO" id="GO:0005886">
    <property type="term" value="C:plasma membrane"/>
    <property type="evidence" value="ECO:0007669"/>
    <property type="project" value="TreeGrafter"/>
</dbReference>
<evidence type="ECO:0000256" key="1">
    <source>
        <dbReference type="ARBA" id="ARBA00001946"/>
    </source>
</evidence>
<comment type="caution">
    <text evidence="5">The sequence shown here is derived from an EMBL/GenBank/DDBJ whole genome shotgun (WGS) entry which is preliminary data.</text>
</comment>
<proteinExistence type="predicted"/>
<dbReference type="InterPro" id="IPR029787">
    <property type="entry name" value="Nucleotide_cyclase"/>
</dbReference>
<sequence>MEAKILNSVVEITEQRNSLSLGHCLVATLLEMMPIESISLTHYLSNTSIVVAKVFRNSKQEEYQWTYDQAPEQCYIHDHKESAFNVTKPQTSSYVCRYPIPISEESSALLQIETDADPAKFELLIDGFAKIYRNYLMVLHESERDKLTGLLNRKTLEERLSHCFNLSVNQDSGLYAWVAIIDLDLFKSINDTYGHMIGDEVLLMFSQQLQNFFSGSEQLFRFGGEEFVVLLPPQEKKQVLKELELFRRHIESFRFPQVNNMTFSCGVCAISRHEYLPTILGHADAALYSAKEHGRNRIECYEDLILGATEPGDNDHLDDVELF</sequence>
<reference evidence="5" key="1">
    <citation type="journal article" date="2015" name="BMC Genomics">
        <title>Genome mining reveals unlocked bioactive potential of marine Gram-negative bacteria.</title>
        <authorList>
            <person name="Machado H."/>
            <person name="Sonnenschein E.C."/>
            <person name="Melchiorsen J."/>
            <person name="Gram L."/>
        </authorList>
    </citation>
    <scope>NUCLEOTIDE SEQUENCE</scope>
    <source>
        <strain evidence="5">S2052</strain>
    </source>
</reference>
<dbReference type="SUPFAM" id="SSF55073">
    <property type="entry name" value="Nucleotide cyclase"/>
    <property type="match status" value="1"/>
</dbReference>
<dbReference type="FunFam" id="3.30.70.270:FF:000001">
    <property type="entry name" value="Diguanylate cyclase domain protein"/>
    <property type="match status" value="1"/>
</dbReference>
<dbReference type="SMART" id="SM00267">
    <property type="entry name" value="GGDEF"/>
    <property type="match status" value="1"/>
</dbReference>
<dbReference type="EC" id="2.7.7.65" evidence="2"/>
<dbReference type="PROSITE" id="PS50887">
    <property type="entry name" value="GGDEF"/>
    <property type="match status" value="1"/>
</dbReference>
<dbReference type="CDD" id="cd01949">
    <property type="entry name" value="GGDEF"/>
    <property type="match status" value="1"/>
</dbReference>
<comment type="catalytic activity">
    <reaction evidence="3">
        <text>2 GTP = 3',3'-c-di-GMP + 2 diphosphate</text>
        <dbReference type="Rhea" id="RHEA:24898"/>
        <dbReference type="ChEBI" id="CHEBI:33019"/>
        <dbReference type="ChEBI" id="CHEBI:37565"/>
        <dbReference type="ChEBI" id="CHEBI:58805"/>
        <dbReference type="EC" id="2.7.7.65"/>
    </reaction>
</comment>
<gene>
    <name evidence="5" type="ORF">TW71_18330</name>
</gene>
<dbReference type="PANTHER" id="PTHR45138:SF9">
    <property type="entry name" value="DIGUANYLATE CYCLASE DGCM-RELATED"/>
    <property type="match status" value="1"/>
</dbReference>
<dbReference type="InterPro" id="IPR000160">
    <property type="entry name" value="GGDEF_dom"/>
</dbReference>
<evidence type="ECO:0000256" key="3">
    <source>
        <dbReference type="ARBA" id="ARBA00034247"/>
    </source>
</evidence>
<dbReference type="Pfam" id="PF00990">
    <property type="entry name" value="GGDEF"/>
    <property type="match status" value="1"/>
</dbReference>
<dbReference type="Gene3D" id="3.30.70.270">
    <property type="match status" value="1"/>
</dbReference>
<evidence type="ECO:0000313" key="5">
    <source>
        <dbReference type="EMBL" id="KJY69232.1"/>
    </source>
</evidence>
<dbReference type="InterPro" id="IPR050469">
    <property type="entry name" value="Diguanylate_Cyclase"/>
</dbReference>
<dbReference type="InterPro" id="IPR043128">
    <property type="entry name" value="Rev_trsase/Diguanyl_cyclase"/>
</dbReference>
<comment type="cofactor">
    <cofactor evidence="1">
        <name>Mg(2+)</name>
        <dbReference type="ChEBI" id="CHEBI:18420"/>
    </cofactor>
</comment>
<organism evidence="5">
    <name type="scientific">Vibrio coralliilyticus</name>
    <dbReference type="NCBI Taxonomy" id="190893"/>
    <lineage>
        <taxon>Bacteria</taxon>
        <taxon>Pseudomonadati</taxon>
        <taxon>Pseudomonadota</taxon>
        <taxon>Gammaproteobacteria</taxon>
        <taxon>Vibrionales</taxon>
        <taxon>Vibrionaceae</taxon>
        <taxon>Vibrio</taxon>
    </lineage>
</organism>
<dbReference type="EMBL" id="JXXR01000020">
    <property type="protein sequence ID" value="KJY69232.1"/>
    <property type="molecule type" value="Genomic_DNA"/>
</dbReference>
<dbReference type="GO" id="GO:1902201">
    <property type="term" value="P:negative regulation of bacterial-type flagellum-dependent cell motility"/>
    <property type="evidence" value="ECO:0007669"/>
    <property type="project" value="TreeGrafter"/>
</dbReference>
<dbReference type="GO" id="GO:0043709">
    <property type="term" value="P:cell adhesion involved in single-species biofilm formation"/>
    <property type="evidence" value="ECO:0007669"/>
    <property type="project" value="TreeGrafter"/>
</dbReference>
<name>A0A837G2H1_9VIBR</name>
<dbReference type="GO" id="GO:0052621">
    <property type="term" value="F:diguanylate cyclase activity"/>
    <property type="evidence" value="ECO:0007669"/>
    <property type="project" value="UniProtKB-EC"/>
</dbReference>
<protein>
    <recommendedName>
        <fullName evidence="2">diguanylate cyclase</fullName>
        <ecNumber evidence="2">2.7.7.65</ecNumber>
    </recommendedName>
</protein>
<dbReference type="NCBIfam" id="TIGR00254">
    <property type="entry name" value="GGDEF"/>
    <property type="match status" value="1"/>
</dbReference>
<dbReference type="PANTHER" id="PTHR45138">
    <property type="entry name" value="REGULATORY COMPONENTS OF SENSORY TRANSDUCTION SYSTEM"/>
    <property type="match status" value="1"/>
</dbReference>
<dbReference type="AlphaFoldDB" id="A0A837G2H1"/>
<accession>A0A837G2H1</accession>
<evidence type="ECO:0000256" key="2">
    <source>
        <dbReference type="ARBA" id="ARBA00012528"/>
    </source>
</evidence>
<dbReference type="RefSeq" id="WP_045986876.1">
    <property type="nucleotide sequence ID" value="NZ_CP063051.1"/>
</dbReference>